<dbReference type="Proteomes" id="UP001165069">
    <property type="component" value="Unassembled WGS sequence"/>
</dbReference>
<dbReference type="InterPro" id="IPR049874">
    <property type="entry name" value="ROK_cs"/>
</dbReference>
<proteinExistence type="inferred from homology"/>
<dbReference type="Gene3D" id="3.30.420.40">
    <property type="match status" value="2"/>
</dbReference>
<keyword evidence="3" id="KW-1185">Reference proteome</keyword>
<dbReference type="RefSeq" id="WP_285569080.1">
    <property type="nucleotide sequence ID" value="NZ_BSDE01000001.1"/>
</dbReference>
<comment type="similarity">
    <text evidence="1">Belongs to the ROK (NagC/XylR) family.</text>
</comment>
<evidence type="ECO:0000313" key="3">
    <source>
        <dbReference type="Proteomes" id="UP001165069"/>
    </source>
</evidence>
<gene>
    <name evidence="2" type="ORF">GETHLI_01870</name>
</gene>
<comment type="caution">
    <text evidence="2">The sequence shown here is derived from an EMBL/GenBank/DDBJ whole genome shotgun (WGS) entry which is preliminary data.</text>
</comment>
<reference evidence="2 3" key="1">
    <citation type="journal article" date="2023" name="Antonie Van Leeuwenhoek">
        <title>Mesoterricola silvestris gen. nov., sp. nov., Mesoterricola sediminis sp. nov., Geothrix oryzae sp. nov., Geothrix edaphica sp. nov., Geothrix rubra sp. nov., and Geothrix limicola sp. nov., six novel members of Acidobacteriota isolated from soils.</title>
        <authorList>
            <person name="Itoh H."/>
            <person name="Sugisawa Y."/>
            <person name="Mise K."/>
            <person name="Xu Z."/>
            <person name="Kuniyasu M."/>
            <person name="Ushijima N."/>
            <person name="Kawano K."/>
            <person name="Kobayashi E."/>
            <person name="Shiratori Y."/>
            <person name="Masuda Y."/>
            <person name="Senoo K."/>
        </authorList>
    </citation>
    <scope>NUCLEOTIDE SEQUENCE [LARGE SCALE GENOMIC DNA]</scope>
    <source>
        <strain evidence="2 3">Red804</strain>
    </source>
</reference>
<dbReference type="InterPro" id="IPR036390">
    <property type="entry name" value="WH_DNA-bd_sf"/>
</dbReference>
<evidence type="ECO:0000313" key="2">
    <source>
        <dbReference type="EMBL" id="GLH71685.1"/>
    </source>
</evidence>
<keyword evidence="2" id="KW-0418">Kinase</keyword>
<organism evidence="2 3">
    <name type="scientific">Geothrix limicola</name>
    <dbReference type="NCBI Taxonomy" id="2927978"/>
    <lineage>
        <taxon>Bacteria</taxon>
        <taxon>Pseudomonadati</taxon>
        <taxon>Acidobacteriota</taxon>
        <taxon>Holophagae</taxon>
        <taxon>Holophagales</taxon>
        <taxon>Holophagaceae</taxon>
        <taxon>Geothrix</taxon>
    </lineage>
</organism>
<dbReference type="InterPro" id="IPR036388">
    <property type="entry name" value="WH-like_DNA-bd_sf"/>
</dbReference>
<evidence type="ECO:0000256" key="1">
    <source>
        <dbReference type="ARBA" id="ARBA00006479"/>
    </source>
</evidence>
<dbReference type="PROSITE" id="PS01125">
    <property type="entry name" value="ROK"/>
    <property type="match status" value="1"/>
</dbReference>
<dbReference type="Gene3D" id="1.10.10.10">
    <property type="entry name" value="Winged helix-like DNA-binding domain superfamily/Winged helix DNA-binding domain"/>
    <property type="match status" value="1"/>
</dbReference>
<sequence>MKKATHQATKEHNTTLVLKTIYHNDQISRADIARMTSLTRTTVSEIVTELMGLGLVRETGFGPATIGKPPIHVDFDAGARQLICVDLGEEEFHGALVNLRGDVLQRHSLPLGDRKGEAALQLAHRLVEGLWAQVTAPILGIGIGTPGPVDPDKGIIRQAVNRDWTNLDLKEIFGARFNVPIHIANDSHVAALAECAYGGHGRTPSLVLIKVGEGIGSGIVLGGNLHTGEGFSAGEVGHLCVERGGLPCTCGNHGCLETVASTPSLLRLVRAEAERAPDSPFGRALAARGASLELLREFNESGDPQARALVHDLGTHLGVVAASLAGVLNIHKIVLSGMPTLFGEPLLEAMRTEIRARVLPEMARETQVCFSAIGSEIVIQGACALVLRKELNLP</sequence>
<accession>A0ABQ5QB56</accession>
<dbReference type="PANTHER" id="PTHR18964:SF149">
    <property type="entry name" value="BIFUNCTIONAL UDP-N-ACETYLGLUCOSAMINE 2-EPIMERASE_N-ACETYLMANNOSAMINE KINASE"/>
    <property type="match status" value="1"/>
</dbReference>
<name>A0ABQ5QB56_9BACT</name>
<dbReference type="SUPFAM" id="SSF46785">
    <property type="entry name" value="Winged helix' DNA-binding domain"/>
    <property type="match status" value="1"/>
</dbReference>
<dbReference type="InterPro" id="IPR000600">
    <property type="entry name" value="ROK"/>
</dbReference>
<keyword evidence="2" id="KW-0808">Transferase</keyword>
<dbReference type="EMBL" id="BSDE01000001">
    <property type="protein sequence ID" value="GLH71685.1"/>
    <property type="molecule type" value="Genomic_DNA"/>
</dbReference>
<dbReference type="Pfam" id="PF13412">
    <property type="entry name" value="HTH_24"/>
    <property type="match status" value="1"/>
</dbReference>
<protein>
    <submittedName>
        <fullName evidence="2">Sugar kinase</fullName>
    </submittedName>
</protein>
<dbReference type="GO" id="GO:0016301">
    <property type="term" value="F:kinase activity"/>
    <property type="evidence" value="ECO:0007669"/>
    <property type="project" value="UniProtKB-KW"/>
</dbReference>
<dbReference type="InterPro" id="IPR043129">
    <property type="entry name" value="ATPase_NBD"/>
</dbReference>
<dbReference type="PANTHER" id="PTHR18964">
    <property type="entry name" value="ROK (REPRESSOR, ORF, KINASE) FAMILY"/>
    <property type="match status" value="1"/>
</dbReference>
<dbReference type="Pfam" id="PF00480">
    <property type="entry name" value="ROK"/>
    <property type="match status" value="1"/>
</dbReference>
<dbReference type="SUPFAM" id="SSF53067">
    <property type="entry name" value="Actin-like ATPase domain"/>
    <property type="match status" value="1"/>
</dbReference>